<dbReference type="AlphaFoldDB" id="G1WGE0"/>
<organism evidence="1 2">
    <name type="scientific">Collinsella tanakaei YIT 12063</name>
    <dbReference type="NCBI Taxonomy" id="742742"/>
    <lineage>
        <taxon>Bacteria</taxon>
        <taxon>Bacillati</taxon>
        <taxon>Actinomycetota</taxon>
        <taxon>Coriobacteriia</taxon>
        <taxon>Coriobacteriales</taxon>
        <taxon>Coriobacteriaceae</taxon>
        <taxon>Collinsella</taxon>
    </lineage>
</organism>
<name>G1WGE0_9ACTN</name>
<protein>
    <submittedName>
        <fullName evidence="1">Uncharacterized protein</fullName>
    </submittedName>
</protein>
<dbReference type="Proteomes" id="UP000004830">
    <property type="component" value="Unassembled WGS sequence"/>
</dbReference>
<dbReference type="STRING" id="742742.HMPREF9452_00403"/>
<keyword evidence="2" id="KW-1185">Reference proteome</keyword>
<evidence type="ECO:0000313" key="2">
    <source>
        <dbReference type="Proteomes" id="UP000004830"/>
    </source>
</evidence>
<evidence type="ECO:0000313" key="1">
    <source>
        <dbReference type="EMBL" id="EGX67391.1"/>
    </source>
</evidence>
<comment type="caution">
    <text evidence="1">The sequence shown here is derived from an EMBL/GenBank/DDBJ whole genome shotgun (WGS) entry which is preliminary data.</text>
</comment>
<sequence length="30" mass="3337">MSMFAFAVVAGIFGAIGYKLADTVLFRKRR</sequence>
<reference evidence="1 2" key="1">
    <citation type="submission" date="2011-06" db="EMBL/GenBank/DDBJ databases">
        <title>The Genome Sequence of Collinsella tanakaei YIT 12063.</title>
        <authorList>
            <consortium name="The Broad Institute Genome Sequencing Platform"/>
            <person name="Earl A."/>
            <person name="Ward D."/>
            <person name="Feldgarden M."/>
            <person name="Gevers D."/>
            <person name="Morotomi M."/>
            <person name="Young S.K."/>
            <person name="Zeng Q."/>
            <person name="Gargeya S."/>
            <person name="Fitzgerald M."/>
            <person name="Haas B."/>
            <person name="Abouelleil A."/>
            <person name="Alvarado L."/>
            <person name="Arachchi H.M."/>
            <person name="Berlin A."/>
            <person name="Brown A."/>
            <person name="Chapman S.B."/>
            <person name="Chen Z."/>
            <person name="Dunbar C."/>
            <person name="Freedman E."/>
            <person name="Gearin G."/>
            <person name="Gellesch M."/>
            <person name="Goldberg J."/>
            <person name="Griggs A."/>
            <person name="Gujja S."/>
            <person name="Heiman D."/>
            <person name="Howarth C."/>
            <person name="Larson L."/>
            <person name="Lui A."/>
            <person name="MacDonald P.J.P."/>
            <person name="Mehta T."/>
            <person name="Montmayeur A."/>
            <person name="Murphy C."/>
            <person name="Neiman D."/>
            <person name="Pearson M."/>
            <person name="Priest M."/>
            <person name="Roberts A."/>
            <person name="Saif S."/>
            <person name="Shea T."/>
            <person name="Shenoy N."/>
            <person name="Sisk P."/>
            <person name="Stolte C."/>
            <person name="Sykes S."/>
            <person name="Wortman J."/>
            <person name="Nusbaum C."/>
            <person name="Birren B."/>
        </authorList>
    </citation>
    <scope>NUCLEOTIDE SEQUENCE [LARGE SCALE GENOMIC DNA]</scope>
    <source>
        <strain evidence="1 2">YIT 12063</strain>
    </source>
</reference>
<dbReference type="EMBL" id="ADLS01000006">
    <property type="protein sequence ID" value="EGX67391.1"/>
    <property type="molecule type" value="Genomic_DNA"/>
</dbReference>
<gene>
    <name evidence="1" type="ORF">HMPREF9452_00403</name>
</gene>
<accession>G1WGE0</accession>
<dbReference type="HOGENOM" id="CLU_3402979_0_0_11"/>
<proteinExistence type="predicted"/>